<dbReference type="Proteomes" id="UP001432166">
    <property type="component" value="Chromosome"/>
</dbReference>
<feature type="compositionally biased region" description="Gly residues" evidence="1">
    <location>
        <begin position="16"/>
        <end position="26"/>
    </location>
</feature>
<evidence type="ECO:0000313" key="3">
    <source>
        <dbReference type="Proteomes" id="UP001432166"/>
    </source>
</evidence>
<reference evidence="2" key="1">
    <citation type="submission" date="2022-10" db="EMBL/GenBank/DDBJ databases">
        <title>The complete genomes of actinobacterial strains from the NBC collection.</title>
        <authorList>
            <person name="Joergensen T.S."/>
            <person name="Alvarez Arevalo M."/>
            <person name="Sterndorff E.B."/>
            <person name="Faurdal D."/>
            <person name="Vuksanovic O."/>
            <person name="Mourched A.-S."/>
            <person name="Charusanti P."/>
            <person name="Shaw S."/>
            <person name="Blin K."/>
            <person name="Weber T."/>
        </authorList>
    </citation>
    <scope>NUCLEOTIDE SEQUENCE</scope>
    <source>
        <strain evidence="2">NBC_00189</strain>
    </source>
</reference>
<evidence type="ECO:0000313" key="2">
    <source>
        <dbReference type="EMBL" id="WTP55344.1"/>
    </source>
</evidence>
<organism evidence="2 3">
    <name type="scientific">Streptomyces tauricus</name>
    <dbReference type="NCBI Taxonomy" id="68274"/>
    <lineage>
        <taxon>Bacteria</taxon>
        <taxon>Bacillati</taxon>
        <taxon>Actinomycetota</taxon>
        <taxon>Actinomycetes</taxon>
        <taxon>Kitasatosporales</taxon>
        <taxon>Streptomycetaceae</taxon>
        <taxon>Streptomyces</taxon>
        <taxon>Streptomyces aurantiacus group</taxon>
    </lineage>
</organism>
<sequence>MNDSPRNAPSPLTGDALGGGPAGLAGTGRSRVVVSDGPCADGTLRRAKD</sequence>
<name>A0ABZ1JZ15_9ACTN</name>
<keyword evidence="3" id="KW-1185">Reference proteome</keyword>
<gene>
    <name evidence="2" type="ORF">OG288_34025</name>
</gene>
<protein>
    <submittedName>
        <fullName evidence="2">Uncharacterized protein</fullName>
    </submittedName>
</protein>
<accession>A0ABZ1JZ15</accession>
<evidence type="ECO:0000256" key="1">
    <source>
        <dbReference type="SAM" id="MobiDB-lite"/>
    </source>
</evidence>
<feature type="region of interest" description="Disordered" evidence="1">
    <location>
        <begin position="1"/>
        <end position="49"/>
    </location>
</feature>
<dbReference type="RefSeq" id="WP_328938965.1">
    <property type="nucleotide sequence ID" value="NZ_CP108133.1"/>
</dbReference>
<dbReference type="EMBL" id="CP108133">
    <property type="protein sequence ID" value="WTP55344.1"/>
    <property type="molecule type" value="Genomic_DNA"/>
</dbReference>
<proteinExistence type="predicted"/>